<gene>
    <name evidence="7" type="ORF">STRIP9103_04068</name>
</gene>
<dbReference type="PRINTS" id="PR00081">
    <property type="entry name" value="GDHRDH"/>
</dbReference>
<dbReference type="PROSITE" id="PS00061">
    <property type="entry name" value="ADH_SHORT"/>
    <property type="match status" value="1"/>
</dbReference>
<name>L1L115_9ACTN</name>
<dbReference type="InterPro" id="IPR020904">
    <property type="entry name" value="Sc_DH/Rdtase_CS"/>
</dbReference>
<dbReference type="GO" id="GO:0008202">
    <property type="term" value="P:steroid metabolic process"/>
    <property type="evidence" value="ECO:0007669"/>
    <property type="project" value="UniProtKB-KW"/>
</dbReference>
<dbReference type="PANTHER" id="PTHR43180">
    <property type="entry name" value="3-OXOACYL-(ACYL-CARRIER-PROTEIN) REDUCTASE (AFU_ORTHOLOGUE AFUA_6G11210)"/>
    <property type="match status" value="1"/>
</dbReference>
<protein>
    <submittedName>
        <fullName evidence="7">Oxidoreductase, short chain dehydrogenase/reductase family protein</fullName>
    </submittedName>
</protein>
<evidence type="ECO:0000313" key="8">
    <source>
        <dbReference type="Proteomes" id="UP000010411"/>
    </source>
</evidence>
<comment type="similarity">
    <text evidence="1">Belongs to the short-chain dehydrogenases/reductases (SDR) family.</text>
</comment>
<proteinExistence type="inferred from homology"/>
<evidence type="ECO:0000256" key="2">
    <source>
        <dbReference type="ARBA" id="ARBA00023002"/>
    </source>
</evidence>
<sequence length="319" mass="34385">MLPFSPWGWLYLPLEDYWGPVQPDDRVKHPYSSVTYGCVGEHPGFHLTLRQFQRYPDLGQRTREGSPHGQARRTCSPRHRRRARPGGGQEARLFRAEGAEVVVADVLDDRGEALAKEIGALYVHLDVSREADWAAAVTAAKDAYGRVDGLVNNAGILRFNALVDTPLDEFMRVVQVNQVGVFLGLKALAPEIEAAGGGTIVNTASYTGLTGMAYVGAYAATKHAIVGLTRVAALELARKGIRVNAVCPGAIDTAMSDPGDGASAESIDRLYRKRVPLGRIGRPEEVARLALFLSCDDSSYITGQPFVIDGGWLAGVSLG</sequence>
<evidence type="ECO:0000256" key="3">
    <source>
        <dbReference type="ARBA" id="ARBA00023027"/>
    </source>
</evidence>
<dbReference type="Gene3D" id="3.40.50.720">
    <property type="entry name" value="NAD(P)-binding Rossmann-like Domain"/>
    <property type="match status" value="1"/>
</dbReference>
<organism evidence="7 8">
    <name type="scientific">Streptomyces ipomoeae 91-03</name>
    <dbReference type="NCBI Taxonomy" id="698759"/>
    <lineage>
        <taxon>Bacteria</taxon>
        <taxon>Bacillati</taxon>
        <taxon>Actinomycetota</taxon>
        <taxon>Actinomycetes</taxon>
        <taxon>Kitasatosporales</taxon>
        <taxon>Streptomycetaceae</taxon>
        <taxon>Streptomyces</taxon>
    </lineage>
</organism>
<keyword evidence="8" id="KW-1185">Reference proteome</keyword>
<feature type="region of interest" description="Disordered" evidence="6">
    <location>
        <begin position="59"/>
        <end position="88"/>
    </location>
</feature>
<keyword evidence="2" id="KW-0560">Oxidoreductase</keyword>
<comment type="caution">
    <text evidence="7">The sequence shown here is derived from an EMBL/GenBank/DDBJ whole genome shotgun (WGS) entry which is preliminary data.</text>
</comment>
<keyword evidence="5" id="KW-0753">Steroid metabolism</keyword>
<dbReference type="SUPFAM" id="SSF51735">
    <property type="entry name" value="NAD(P)-binding Rossmann-fold domains"/>
    <property type="match status" value="1"/>
</dbReference>
<accession>L1L115</accession>
<keyword evidence="3" id="KW-0520">NAD</keyword>
<dbReference type="InterPro" id="IPR036291">
    <property type="entry name" value="NAD(P)-bd_dom_sf"/>
</dbReference>
<dbReference type="Pfam" id="PF13561">
    <property type="entry name" value="adh_short_C2"/>
    <property type="match status" value="1"/>
</dbReference>
<keyword evidence="4" id="KW-0443">Lipid metabolism</keyword>
<dbReference type="PANTHER" id="PTHR43180:SF28">
    <property type="entry name" value="NAD(P)-BINDING ROSSMANN-FOLD SUPERFAMILY PROTEIN"/>
    <property type="match status" value="1"/>
</dbReference>
<evidence type="ECO:0000313" key="7">
    <source>
        <dbReference type="EMBL" id="EKX66602.1"/>
    </source>
</evidence>
<evidence type="ECO:0000256" key="1">
    <source>
        <dbReference type="ARBA" id="ARBA00006484"/>
    </source>
</evidence>
<dbReference type="PATRIC" id="fig|698759.3.peg.2802"/>
<evidence type="ECO:0000256" key="4">
    <source>
        <dbReference type="ARBA" id="ARBA00023098"/>
    </source>
</evidence>
<dbReference type="CDD" id="cd05233">
    <property type="entry name" value="SDR_c"/>
    <property type="match status" value="1"/>
</dbReference>
<dbReference type="InterPro" id="IPR002347">
    <property type="entry name" value="SDR_fam"/>
</dbReference>
<dbReference type="GO" id="GO:0016491">
    <property type="term" value="F:oxidoreductase activity"/>
    <property type="evidence" value="ECO:0007669"/>
    <property type="project" value="UniProtKB-KW"/>
</dbReference>
<dbReference type="PRINTS" id="PR00080">
    <property type="entry name" value="SDRFAMILY"/>
</dbReference>
<evidence type="ECO:0000256" key="6">
    <source>
        <dbReference type="SAM" id="MobiDB-lite"/>
    </source>
</evidence>
<evidence type="ECO:0000256" key="5">
    <source>
        <dbReference type="ARBA" id="ARBA00023221"/>
    </source>
</evidence>
<dbReference type="FunFam" id="3.40.50.720:FF:000084">
    <property type="entry name" value="Short-chain dehydrogenase reductase"/>
    <property type="match status" value="1"/>
</dbReference>
<feature type="compositionally biased region" description="Basic residues" evidence="6">
    <location>
        <begin position="75"/>
        <end position="84"/>
    </location>
</feature>
<dbReference type="AlphaFoldDB" id="L1L115"/>
<reference evidence="7 8" key="1">
    <citation type="submission" date="2012-11" db="EMBL/GenBank/DDBJ databases">
        <authorList>
            <person name="Huguet-Tapia J.C."/>
            <person name="Durkin A.S."/>
            <person name="Pettis G.S."/>
            <person name="Badger J.H."/>
        </authorList>
    </citation>
    <scope>NUCLEOTIDE SEQUENCE [LARGE SCALE GENOMIC DNA]</scope>
    <source>
        <strain evidence="7 8">91-03</strain>
    </source>
</reference>
<dbReference type="Proteomes" id="UP000010411">
    <property type="component" value="Unassembled WGS sequence"/>
</dbReference>
<dbReference type="EMBL" id="AEJC01000208">
    <property type="protein sequence ID" value="EKX66602.1"/>
    <property type="molecule type" value="Genomic_DNA"/>
</dbReference>